<protein>
    <submittedName>
        <fullName evidence="2">Uncharacterized protein</fullName>
    </submittedName>
</protein>
<evidence type="ECO:0000313" key="3">
    <source>
        <dbReference type="Proteomes" id="UP000475582"/>
    </source>
</evidence>
<evidence type="ECO:0000313" key="2">
    <source>
        <dbReference type="EMBL" id="MTV41069.1"/>
    </source>
</evidence>
<reference evidence="2 3" key="1">
    <citation type="submission" date="2019-11" db="EMBL/GenBank/DDBJ databases">
        <title>Type strains purchased from KCTC, JCM and DSMZ.</title>
        <authorList>
            <person name="Lu H."/>
        </authorList>
    </citation>
    <scope>NUCLEOTIDE SEQUENCE [LARGE SCALE GENOMIC DNA]</scope>
    <source>
        <strain evidence="2 3">KCTC 22382</strain>
    </source>
</reference>
<gene>
    <name evidence="2" type="ORF">GM676_26260</name>
</gene>
<name>A0A6L6PQI8_9BURK</name>
<dbReference type="Proteomes" id="UP000475582">
    <property type="component" value="Unassembled WGS sequence"/>
</dbReference>
<feature type="region of interest" description="Disordered" evidence="1">
    <location>
        <begin position="1"/>
        <end position="34"/>
    </location>
</feature>
<keyword evidence="3" id="KW-1185">Reference proteome</keyword>
<proteinExistence type="predicted"/>
<sequence>MAGAITSRPSSMQDGATKGSESAMDDMDATNKASSAVDYLKAQQKLEKKGRDAALENI</sequence>
<comment type="caution">
    <text evidence="2">The sequence shown here is derived from an EMBL/GenBank/DDBJ whole genome shotgun (WGS) entry which is preliminary data.</text>
</comment>
<evidence type="ECO:0000256" key="1">
    <source>
        <dbReference type="SAM" id="MobiDB-lite"/>
    </source>
</evidence>
<organism evidence="2 3">
    <name type="scientific">Duganella radicis</name>
    <dbReference type="NCBI Taxonomy" id="551988"/>
    <lineage>
        <taxon>Bacteria</taxon>
        <taxon>Pseudomonadati</taxon>
        <taxon>Pseudomonadota</taxon>
        <taxon>Betaproteobacteria</taxon>
        <taxon>Burkholderiales</taxon>
        <taxon>Oxalobacteraceae</taxon>
        <taxon>Telluria group</taxon>
        <taxon>Duganella</taxon>
    </lineage>
</organism>
<dbReference type="RefSeq" id="WP_155467159.1">
    <property type="nucleotide sequence ID" value="NZ_WNKY01000047.1"/>
</dbReference>
<dbReference type="EMBL" id="WNKY01000047">
    <property type="protein sequence ID" value="MTV41069.1"/>
    <property type="molecule type" value="Genomic_DNA"/>
</dbReference>
<accession>A0A6L6PQI8</accession>
<dbReference type="AlphaFoldDB" id="A0A6L6PQI8"/>